<sequence length="265" mass="29652">MKKIHLIYAACLLVGMGACAASVQKQVKDNSDVWKEYNTGAVLFEDKAPETLGSDIYHRIIPDAESYIKEQARTVLATLYNSPEDSIPAVHKIHYTLEDINGISAKGGGNGDVTIFYSTRHIEKSFAANDTAKLFFETRGVLLHELTHAYQLEPQGIGSYGTNRVFWAFIEGMADAVRVANGGFDGPNARPKGGNYMDGYRTAGYFFVWLRDNKDPEFLRKFNRSTLEVIPWSFDGAIKHVLGDEYNIDELWHEYQVAVGDVQAQ</sequence>
<reference evidence="2 3" key="1">
    <citation type="journal article" date="2019" name="Nat. Med.">
        <title>A library of human gut bacterial isolates paired with longitudinal multiomics data enables mechanistic microbiome research.</title>
        <authorList>
            <person name="Poyet M."/>
            <person name="Groussin M."/>
            <person name="Gibbons S.M."/>
            <person name="Avila-Pacheco J."/>
            <person name="Jiang X."/>
            <person name="Kearney S.M."/>
            <person name="Perrotta A.R."/>
            <person name="Berdy B."/>
            <person name="Zhao S."/>
            <person name="Lieberman T.D."/>
            <person name="Swanson P.K."/>
            <person name="Smith M."/>
            <person name="Roesemann S."/>
            <person name="Alexander J.E."/>
            <person name="Rich S.A."/>
            <person name="Livny J."/>
            <person name="Vlamakis H."/>
            <person name="Clish C."/>
            <person name="Bullock K."/>
            <person name="Deik A."/>
            <person name="Scott J."/>
            <person name="Pierce K.A."/>
            <person name="Xavier R.J."/>
            <person name="Alm E.J."/>
        </authorList>
    </citation>
    <scope>NUCLEOTIDE SEQUENCE [LARGE SCALE GENOMIC DNA]</scope>
    <source>
        <strain evidence="2 3">BIOML-A163</strain>
    </source>
</reference>
<evidence type="ECO:0000256" key="1">
    <source>
        <dbReference type="SAM" id="SignalP"/>
    </source>
</evidence>
<gene>
    <name evidence="2" type="ORF">F3D71_14110</name>
</gene>
<dbReference type="RefSeq" id="WP_008776739.1">
    <property type="nucleotide sequence ID" value="NZ_JAHYNU010000004.1"/>
</dbReference>
<dbReference type="PROSITE" id="PS51257">
    <property type="entry name" value="PROKAR_LIPOPROTEIN"/>
    <property type="match status" value="1"/>
</dbReference>
<dbReference type="AlphaFoldDB" id="A0A5M5C2R3"/>
<accession>A0A5M5C2R3</accession>
<dbReference type="Proteomes" id="UP000323717">
    <property type="component" value="Unassembled WGS sequence"/>
</dbReference>
<feature type="chain" id="PRO_5024462708" evidence="1">
    <location>
        <begin position="21"/>
        <end position="265"/>
    </location>
</feature>
<dbReference type="EMBL" id="VWLE01000194">
    <property type="protein sequence ID" value="KAA3951037.1"/>
    <property type="molecule type" value="Genomic_DNA"/>
</dbReference>
<dbReference type="InterPro" id="IPR007541">
    <property type="entry name" value="Uncharacterised_BSP"/>
</dbReference>
<protein>
    <submittedName>
        <fullName evidence="2">Secretion protein</fullName>
    </submittedName>
</protein>
<dbReference type="PANTHER" id="PTHR33321:SF12">
    <property type="entry name" value="PLANT BASIC SECRETORY PROTEIN (BSP) FAMILY PROTEIN"/>
    <property type="match status" value="1"/>
</dbReference>
<dbReference type="Pfam" id="PF04450">
    <property type="entry name" value="BSP"/>
    <property type="match status" value="1"/>
</dbReference>
<evidence type="ECO:0000313" key="2">
    <source>
        <dbReference type="EMBL" id="KAA3951037.1"/>
    </source>
</evidence>
<feature type="signal peptide" evidence="1">
    <location>
        <begin position="1"/>
        <end position="20"/>
    </location>
</feature>
<proteinExistence type="predicted"/>
<keyword evidence="1" id="KW-0732">Signal</keyword>
<dbReference type="PANTHER" id="PTHR33321">
    <property type="match status" value="1"/>
</dbReference>
<name>A0A5M5C2R3_BACOV</name>
<organism evidence="2 3">
    <name type="scientific">Bacteroides ovatus</name>
    <dbReference type="NCBI Taxonomy" id="28116"/>
    <lineage>
        <taxon>Bacteria</taxon>
        <taxon>Pseudomonadati</taxon>
        <taxon>Bacteroidota</taxon>
        <taxon>Bacteroidia</taxon>
        <taxon>Bacteroidales</taxon>
        <taxon>Bacteroidaceae</taxon>
        <taxon>Bacteroides</taxon>
    </lineage>
</organism>
<evidence type="ECO:0000313" key="3">
    <source>
        <dbReference type="Proteomes" id="UP000323717"/>
    </source>
</evidence>
<comment type="caution">
    <text evidence="2">The sequence shown here is derived from an EMBL/GenBank/DDBJ whole genome shotgun (WGS) entry which is preliminary data.</text>
</comment>